<sequence length="342" mass="38385">MPSLLFPNNHKFLDLHSINELPDTHAWTLQPDEYTISNGENAPESVPIIDLNDKNAPELIGNACKAWGVFQVLNHDIPNSLLDEIELAANGLFLLPLHQKLRAARKPDNFSGYGLARISSFFTKLMWSEGFTIGGSPLEHARLLWPNNYQIFCNTIEEYQKAMKTLAARLTWLMLGSLGITKDNLKWAENGRSALQLNSYPACPDPTRAMGLAPHTDSTILTVLHQSSNISGLQVLREGSSRWIMVPPHRGALVVHVGDLLHIMSNGLYPSVMHRAVVNRTRQRLSVAYLYGPPLGFKIGPLAKMVDENRPPMYRSVTWSEYLRKKGKHFNMALTSVRVCKQ</sequence>
<keyword evidence="3 10" id="KW-0479">Metal-binding</keyword>
<organism evidence="12 13">
    <name type="scientific">Castilleja foliolosa</name>
    <dbReference type="NCBI Taxonomy" id="1961234"/>
    <lineage>
        <taxon>Eukaryota</taxon>
        <taxon>Viridiplantae</taxon>
        <taxon>Streptophyta</taxon>
        <taxon>Embryophyta</taxon>
        <taxon>Tracheophyta</taxon>
        <taxon>Spermatophyta</taxon>
        <taxon>Magnoliopsida</taxon>
        <taxon>eudicotyledons</taxon>
        <taxon>Gunneridae</taxon>
        <taxon>Pentapetalae</taxon>
        <taxon>asterids</taxon>
        <taxon>lamiids</taxon>
        <taxon>Lamiales</taxon>
        <taxon>Orobanchaceae</taxon>
        <taxon>Pedicularideae</taxon>
        <taxon>Castillejinae</taxon>
        <taxon>Castilleja</taxon>
    </lineage>
</organism>
<evidence type="ECO:0000256" key="5">
    <source>
        <dbReference type="ARBA" id="ARBA00023002"/>
    </source>
</evidence>
<comment type="pathway">
    <text evidence="2">Hormone biosynthesis.</text>
</comment>
<dbReference type="SUPFAM" id="SSF51197">
    <property type="entry name" value="Clavaminate synthase-like"/>
    <property type="match status" value="1"/>
</dbReference>
<evidence type="ECO:0000256" key="8">
    <source>
        <dbReference type="ARBA" id="ARBA00061560"/>
    </source>
</evidence>
<dbReference type="InterPro" id="IPR005123">
    <property type="entry name" value="Oxoglu/Fe-dep_dioxygenase_dom"/>
</dbReference>
<name>A0ABD3CSP0_9LAMI</name>
<accession>A0ABD3CSP0</accession>
<dbReference type="InterPro" id="IPR050231">
    <property type="entry name" value="Iron_ascorbate_oxido_reductase"/>
</dbReference>
<dbReference type="Pfam" id="PF14226">
    <property type="entry name" value="DIOX_N"/>
    <property type="match status" value="1"/>
</dbReference>
<evidence type="ECO:0000259" key="11">
    <source>
        <dbReference type="PROSITE" id="PS51471"/>
    </source>
</evidence>
<dbReference type="Pfam" id="PF03171">
    <property type="entry name" value="2OG-FeII_Oxy"/>
    <property type="match status" value="1"/>
</dbReference>
<dbReference type="Gene3D" id="2.60.120.330">
    <property type="entry name" value="B-lactam Antibiotic, Isopenicillin N Synthase, Chain"/>
    <property type="match status" value="1"/>
</dbReference>
<dbReference type="InterPro" id="IPR026992">
    <property type="entry name" value="DIOX_N"/>
</dbReference>
<evidence type="ECO:0000256" key="10">
    <source>
        <dbReference type="RuleBase" id="RU003682"/>
    </source>
</evidence>
<comment type="similarity">
    <text evidence="8">Belongs to the iron/ascorbate-dependent oxidoreductase family. GA3OX subfamily.</text>
</comment>
<dbReference type="FunFam" id="2.60.120.330:FF:000013">
    <property type="entry name" value="Gibberellin 3-beta-dioxygenase 1"/>
    <property type="match status" value="1"/>
</dbReference>
<evidence type="ECO:0000313" key="13">
    <source>
        <dbReference type="Proteomes" id="UP001632038"/>
    </source>
</evidence>
<keyword evidence="6 10" id="KW-0408">Iron</keyword>
<dbReference type="GO" id="GO:0009805">
    <property type="term" value="P:coumarin biosynthetic process"/>
    <property type="evidence" value="ECO:0007669"/>
    <property type="project" value="UniProtKB-ARBA"/>
</dbReference>
<evidence type="ECO:0000313" key="12">
    <source>
        <dbReference type="EMBL" id="KAL3633008.1"/>
    </source>
</evidence>
<keyword evidence="5 10" id="KW-0560">Oxidoreductase</keyword>
<dbReference type="EC" id="1.14.11.15" evidence="9"/>
<comment type="caution">
    <text evidence="12">The sequence shown here is derived from an EMBL/GenBank/DDBJ whole genome shotgun (WGS) entry which is preliminary data.</text>
</comment>
<evidence type="ECO:0000256" key="2">
    <source>
        <dbReference type="ARBA" id="ARBA00004972"/>
    </source>
</evidence>
<proteinExistence type="inferred from homology"/>
<comment type="cofactor">
    <cofactor evidence="1">
        <name>L-ascorbate</name>
        <dbReference type="ChEBI" id="CHEBI:38290"/>
    </cofactor>
</comment>
<evidence type="ECO:0000256" key="9">
    <source>
        <dbReference type="ARBA" id="ARBA00066695"/>
    </source>
</evidence>
<dbReference type="GO" id="GO:0016707">
    <property type="term" value="F:gibberellin 3-beta-dioxygenase activity"/>
    <property type="evidence" value="ECO:0007669"/>
    <property type="project" value="UniProtKB-EC"/>
</dbReference>
<dbReference type="EMBL" id="JAVIJP010000032">
    <property type="protein sequence ID" value="KAL3633008.1"/>
    <property type="molecule type" value="Genomic_DNA"/>
</dbReference>
<comment type="pathway">
    <text evidence="7">Plant hormone biosynthesis; gibberellin biosynthesis.</text>
</comment>
<feature type="domain" description="Fe2OG dioxygenase" evidence="11">
    <location>
        <begin position="191"/>
        <end position="293"/>
    </location>
</feature>
<protein>
    <recommendedName>
        <fullName evidence="9">gibberellin 3beta-dioxygenase</fullName>
        <ecNumber evidence="9">1.14.11.15</ecNumber>
    </recommendedName>
</protein>
<reference evidence="13" key="1">
    <citation type="journal article" date="2024" name="IScience">
        <title>Strigolactones Initiate the Formation of Haustorium-like Structures in Castilleja.</title>
        <authorList>
            <person name="Buerger M."/>
            <person name="Peterson D."/>
            <person name="Chory J."/>
        </authorList>
    </citation>
    <scope>NUCLEOTIDE SEQUENCE [LARGE SCALE GENOMIC DNA]</scope>
</reference>
<dbReference type="GO" id="GO:0002238">
    <property type="term" value="P:response to molecule of fungal origin"/>
    <property type="evidence" value="ECO:0007669"/>
    <property type="project" value="UniProtKB-ARBA"/>
</dbReference>
<gene>
    <name evidence="12" type="primary">GA3ox2_2</name>
    <name evidence="12" type="ORF">CASFOL_025992</name>
</gene>
<evidence type="ECO:0000256" key="1">
    <source>
        <dbReference type="ARBA" id="ARBA00001961"/>
    </source>
</evidence>
<dbReference type="InterPro" id="IPR044861">
    <property type="entry name" value="IPNS-like_FE2OG_OXY"/>
</dbReference>
<evidence type="ECO:0000256" key="3">
    <source>
        <dbReference type="ARBA" id="ARBA00022723"/>
    </source>
</evidence>
<dbReference type="GO" id="GO:0009686">
    <property type="term" value="P:gibberellin biosynthetic process"/>
    <property type="evidence" value="ECO:0007669"/>
    <property type="project" value="UniProtKB-ARBA"/>
</dbReference>
<dbReference type="Proteomes" id="UP001632038">
    <property type="component" value="Unassembled WGS sequence"/>
</dbReference>
<evidence type="ECO:0000256" key="7">
    <source>
        <dbReference type="ARBA" id="ARBA00037909"/>
    </source>
</evidence>
<dbReference type="InterPro" id="IPR027443">
    <property type="entry name" value="IPNS-like_sf"/>
</dbReference>
<evidence type="ECO:0000256" key="4">
    <source>
        <dbReference type="ARBA" id="ARBA00022964"/>
    </source>
</evidence>
<keyword evidence="13" id="KW-1185">Reference proteome</keyword>
<dbReference type="PROSITE" id="PS51471">
    <property type="entry name" value="FE2OG_OXY"/>
    <property type="match status" value="1"/>
</dbReference>
<evidence type="ECO:0000256" key="6">
    <source>
        <dbReference type="ARBA" id="ARBA00023004"/>
    </source>
</evidence>
<dbReference type="AlphaFoldDB" id="A0ABD3CSP0"/>
<dbReference type="GO" id="GO:0046872">
    <property type="term" value="F:metal ion binding"/>
    <property type="evidence" value="ECO:0007669"/>
    <property type="project" value="UniProtKB-KW"/>
</dbReference>
<dbReference type="PANTHER" id="PTHR47990">
    <property type="entry name" value="2-OXOGLUTARATE (2OG) AND FE(II)-DEPENDENT OXYGENASE SUPERFAMILY PROTEIN-RELATED"/>
    <property type="match status" value="1"/>
</dbReference>
<keyword evidence="4" id="KW-0223">Dioxygenase</keyword>